<dbReference type="InterPro" id="IPR036397">
    <property type="entry name" value="RNaseH_sf"/>
</dbReference>
<proteinExistence type="predicted"/>
<dbReference type="Gene3D" id="1.10.340.70">
    <property type="match status" value="1"/>
</dbReference>
<evidence type="ECO:0000313" key="3">
    <source>
        <dbReference type="Proteomes" id="UP000265520"/>
    </source>
</evidence>
<dbReference type="Gene3D" id="3.30.420.10">
    <property type="entry name" value="Ribonuclease H-like superfamily/Ribonuclease H"/>
    <property type="match status" value="1"/>
</dbReference>
<dbReference type="InterPro" id="IPR001584">
    <property type="entry name" value="Integrase_cat-core"/>
</dbReference>
<dbReference type="PANTHER" id="PTHR48475">
    <property type="entry name" value="RIBONUCLEASE H"/>
    <property type="match status" value="1"/>
</dbReference>
<dbReference type="AlphaFoldDB" id="A0A392M4U3"/>
<gene>
    <name evidence="2" type="ORF">A2U01_0002560</name>
</gene>
<dbReference type="GO" id="GO:0015074">
    <property type="term" value="P:DNA integration"/>
    <property type="evidence" value="ECO:0007669"/>
    <property type="project" value="InterPro"/>
</dbReference>
<accession>A0A392M4U3</accession>
<protein>
    <recommendedName>
        <fullName evidence="1">Integrase catalytic domain-containing protein</fullName>
    </recommendedName>
</protein>
<evidence type="ECO:0000259" key="1">
    <source>
        <dbReference type="PROSITE" id="PS50994"/>
    </source>
</evidence>
<dbReference type="SUPFAM" id="SSF53098">
    <property type="entry name" value="Ribonuclease H-like"/>
    <property type="match status" value="1"/>
</dbReference>
<sequence length="416" mass="48164">MMVVEAEDWRSPIIRYLQRDELSPEKEEAFKIRKMAAWYSMVYDKLYKRGFSTPMLLCVSEREARGIMEEVHEGSCGSHIGAKSLAGKILRAGFFWPNLHDDTSRYVRSCDKCQHNANLHHAPGEPLKSILSSWPFFMWGVDILGPFPITTRQARWIIVVVDYFTKWVEAEPISSISADQVKKFYWKKIIYRFGLPKYIVSDNGTQFASEKVIQFCKEKGIHNIFISVEHPQANGQTESANKVILKALKCRLSSKGEAWAAHLSPILWSYHTTPQSSTGEAPFTMVYGTDAMIPVEINPPSWRRETTTLEENTEALEENLDMIEELREKAHFREFAIKQRAARKYNTRVIQRKFREGDLVLKRPMGKDKGGKLAANWEGPFRIHEFFHGGAYRMETMKGEIMPRTWNVTNLKFYYS</sequence>
<dbReference type="Pfam" id="PF17921">
    <property type="entry name" value="Integrase_H2C2"/>
    <property type="match status" value="1"/>
</dbReference>
<dbReference type="GO" id="GO:0003676">
    <property type="term" value="F:nucleic acid binding"/>
    <property type="evidence" value="ECO:0007669"/>
    <property type="project" value="InterPro"/>
</dbReference>
<dbReference type="FunFam" id="3.30.420.10:FF:000032">
    <property type="entry name" value="Retrovirus-related Pol polyprotein from transposon 297-like Protein"/>
    <property type="match status" value="1"/>
</dbReference>
<keyword evidence="3" id="KW-1185">Reference proteome</keyword>
<comment type="caution">
    <text evidence="2">The sequence shown here is derived from an EMBL/GenBank/DDBJ whole genome shotgun (WGS) entry which is preliminary data.</text>
</comment>
<feature type="domain" description="Integrase catalytic" evidence="1">
    <location>
        <begin position="131"/>
        <end position="290"/>
    </location>
</feature>
<dbReference type="InterPro" id="IPR012337">
    <property type="entry name" value="RNaseH-like_sf"/>
</dbReference>
<name>A0A392M4U3_9FABA</name>
<reference evidence="2 3" key="1">
    <citation type="journal article" date="2018" name="Front. Plant Sci.">
        <title>Red Clover (Trifolium pratense) and Zigzag Clover (T. medium) - A Picture of Genomic Similarities and Differences.</title>
        <authorList>
            <person name="Dluhosova J."/>
            <person name="Istvanek J."/>
            <person name="Nedelnik J."/>
            <person name="Repkova J."/>
        </authorList>
    </citation>
    <scope>NUCLEOTIDE SEQUENCE [LARGE SCALE GENOMIC DNA]</scope>
    <source>
        <strain evidence="3">cv. 10/8</strain>
        <tissue evidence="2">Leaf</tissue>
    </source>
</reference>
<dbReference type="PANTHER" id="PTHR48475:SF2">
    <property type="entry name" value="RIBONUCLEASE H"/>
    <property type="match status" value="1"/>
</dbReference>
<organism evidence="2 3">
    <name type="scientific">Trifolium medium</name>
    <dbReference type="NCBI Taxonomy" id="97028"/>
    <lineage>
        <taxon>Eukaryota</taxon>
        <taxon>Viridiplantae</taxon>
        <taxon>Streptophyta</taxon>
        <taxon>Embryophyta</taxon>
        <taxon>Tracheophyta</taxon>
        <taxon>Spermatophyta</taxon>
        <taxon>Magnoliopsida</taxon>
        <taxon>eudicotyledons</taxon>
        <taxon>Gunneridae</taxon>
        <taxon>Pentapetalae</taxon>
        <taxon>rosids</taxon>
        <taxon>fabids</taxon>
        <taxon>Fabales</taxon>
        <taxon>Fabaceae</taxon>
        <taxon>Papilionoideae</taxon>
        <taxon>50 kb inversion clade</taxon>
        <taxon>NPAAA clade</taxon>
        <taxon>Hologalegina</taxon>
        <taxon>IRL clade</taxon>
        <taxon>Trifolieae</taxon>
        <taxon>Trifolium</taxon>
    </lineage>
</organism>
<dbReference type="PROSITE" id="PS50994">
    <property type="entry name" value="INTEGRASE"/>
    <property type="match status" value="1"/>
</dbReference>
<dbReference type="InterPro" id="IPR041588">
    <property type="entry name" value="Integrase_H2C2"/>
</dbReference>
<dbReference type="EMBL" id="LXQA010002746">
    <property type="protein sequence ID" value="MCH81768.1"/>
    <property type="molecule type" value="Genomic_DNA"/>
</dbReference>
<dbReference type="Pfam" id="PF00665">
    <property type="entry name" value="rve"/>
    <property type="match status" value="1"/>
</dbReference>
<dbReference type="Proteomes" id="UP000265520">
    <property type="component" value="Unassembled WGS sequence"/>
</dbReference>
<evidence type="ECO:0000313" key="2">
    <source>
        <dbReference type="EMBL" id="MCH81768.1"/>
    </source>
</evidence>